<dbReference type="AlphaFoldDB" id="A0A061G5P1"/>
<gene>
    <name evidence="1" type="ORF">TCM_016375</name>
</gene>
<proteinExistence type="predicted"/>
<evidence type="ECO:0000313" key="1">
    <source>
        <dbReference type="EMBL" id="EOY24901.1"/>
    </source>
</evidence>
<dbReference type="InParanoid" id="A0A061G5P1"/>
<dbReference type="HOGENOM" id="CLU_2517140_0_0_1"/>
<accession>A0A061G5P1</accession>
<keyword evidence="2" id="KW-1185">Reference proteome</keyword>
<name>A0A061G5P1_THECC</name>
<reference evidence="1 2" key="1">
    <citation type="journal article" date="2013" name="Genome Biol.">
        <title>The genome sequence of the most widely cultivated cacao type and its use to identify candidate genes regulating pod color.</title>
        <authorList>
            <person name="Motamayor J.C."/>
            <person name="Mockaitis K."/>
            <person name="Schmutz J."/>
            <person name="Haiminen N."/>
            <person name="Iii D.L."/>
            <person name="Cornejo O."/>
            <person name="Findley S.D."/>
            <person name="Zheng P."/>
            <person name="Utro F."/>
            <person name="Royaert S."/>
            <person name="Saski C."/>
            <person name="Jenkins J."/>
            <person name="Podicheti R."/>
            <person name="Zhao M."/>
            <person name="Scheffler B.E."/>
            <person name="Stack J.C."/>
            <person name="Feltus F.A."/>
            <person name="Mustiga G.M."/>
            <person name="Amores F."/>
            <person name="Phillips W."/>
            <person name="Marelli J.P."/>
            <person name="May G.D."/>
            <person name="Shapiro H."/>
            <person name="Ma J."/>
            <person name="Bustamante C.D."/>
            <person name="Schnell R.J."/>
            <person name="Main D."/>
            <person name="Gilbert D."/>
            <person name="Parida L."/>
            <person name="Kuhn D.N."/>
        </authorList>
    </citation>
    <scope>NUCLEOTIDE SEQUENCE [LARGE SCALE GENOMIC DNA]</scope>
    <source>
        <strain evidence="2">cv. Matina 1-6</strain>
    </source>
</reference>
<organism evidence="1 2">
    <name type="scientific">Theobroma cacao</name>
    <name type="common">Cacao</name>
    <name type="synonym">Cocoa</name>
    <dbReference type="NCBI Taxonomy" id="3641"/>
    <lineage>
        <taxon>Eukaryota</taxon>
        <taxon>Viridiplantae</taxon>
        <taxon>Streptophyta</taxon>
        <taxon>Embryophyta</taxon>
        <taxon>Tracheophyta</taxon>
        <taxon>Spermatophyta</taxon>
        <taxon>Magnoliopsida</taxon>
        <taxon>eudicotyledons</taxon>
        <taxon>Gunneridae</taxon>
        <taxon>Pentapetalae</taxon>
        <taxon>rosids</taxon>
        <taxon>malvids</taxon>
        <taxon>Malvales</taxon>
        <taxon>Malvaceae</taxon>
        <taxon>Byttnerioideae</taxon>
        <taxon>Theobroma</taxon>
    </lineage>
</organism>
<dbReference type="Gramene" id="EOY24901">
    <property type="protein sequence ID" value="EOY24901"/>
    <property type="gene ID" value="TCM_016375"/>
</dbReference>
<dbReference type="EMBL" id="CM001881">
    <property type="protein sequence ID" value="EOY24901.1"/>
    <property type="molecule type" value="Genomic_DNA"/>
</dbReference>
<evidence type="ECO:0000313" key="2">
    <source>
        <dbReference type="Proteomes" id="UP000026915"/>
    </source>
</evidence>
<protein>
    <submittedName>
        <fullName evidence="1">Uncharacterized protein</fullName>
    </submittedName>
</protein>
<sequence length="85" mass="9562">MRFFFFVCLFTEESGERPFFDIRSFHLIMAVAEDAGAKPGSSGQNLKNMVKGNFLGSRTALHPSCALNIQIHADSVSLYRTFKRT</sequence>
<dbReference type="Proteomes" id="UP000026915">
    <property type="component" value="Chromosome 3"/>
</dbReference>